<evidence type="ECO:0000313" key="2">
    <source>
        <dbReference type="Proteomes" id="UP000825598"/>
    </source>
</evidence>
<accession>A0ACD1FIW1</accession>
<evidence type="ECO:0000313" key="1">
    <source>
        <dbReference type="EMBL" id="QZH66962.1"/>
    </source>
</evidence>
<dbReference type="Proteomes" id="UP000825598">
    <property type="component" value="Chromosome"/>
</dbReference>
<keyword evidence="2" id="KW-1185">Reference proteome</keyword>
<gene>
    <name evidence="1" type="ORF">K6L26_04580</name>
</gene>
<dbReference type="EMBL" id="CP081673">
    <property type="protein sequence ID" value="QZH66962.1"/>
    <property type="molecule type" value="Genomic_DNA"/>
</dbReference>
<name>A0ACD1FIW1_MYCFR</name>
<reference evidence="1" key="1">
    <citation type="submission" date="2021-07" db="EMBL/GenBank/DDBJ databases">
        <title>Complete Genome Sequences of Mycobacterium farcinogenes Isolated from Clinical Specimens from Patients in Thailand.</title>
        <authorList>
            <person name="Sodsai P."/>
        </authorList>
    </citation>
    <scope>NUCLEOTIDE SEQUENCE</scope>
    <source>
        <strain evidence="1">BKK/CU-MFGFA-001</strain>
    </source>
</reference>
<proteinExistence type="predicted"/>
<sequence length="221" mass="23849">MTGVRSPSRQRSRSRRWWRFWCCASAASARWACRFVASTRHVKPPGWPRVGTVKRPSPVLAGWRHRVRWYTSAKTAVWWWPGSARPRSFRASRCPPKRQRCPNPASDERGSTTLVAAAMIAMLIVFAAGAAYLGAAVSARHRAQAAADLAAVGAAAAVVSGPDAACRQATEIAARMRSVLGDCRIDELDVVLEVATPVRLGRWGVGPARAAARAGPVNVGN</sequence>
<organism evidence="1 2">
    <name type="scientific">Mycolicibacterium farcinogenes</name>
    <name type="common">Mycobacterium farcinogenes</name>
    <dbReference type="NCBI Taxonomy" id="1802"/>
    <lineage>
        <taxon>Bacteria</taxon>
        <taxon>Bacillati</taxon>
        <taxon>Actinomycetota</taxon>
        <taxon>Actinomycetes</taxon>
        <taxon>Mycobacteriales</taxon>
        <taxon>Mycobacteriaceae</taxon>
        <taxon>Mycolicibacterium</taxon>
    </lineage>
</organism>
<protein>
    <submittedName>
        <fullName evidence="1">Flp pilus-assembly TadE/G-like family protein</fullName>
    </submittedName>
</protein>